<evidence type="ECO:0000256" key="5">
    <source>
        <dbReference type="ARBA" id="ARBA00023210"/>
    </source>
</evidence>
<keyword evidence="6" id="KW-0206">Cytoskeleton</keyword>
<dbReference type="SUPFAM" id="SSF103657">
    <property type="entry name" value="BAR/IMD domain-like"/>
    <property type="match status" value="1"/>
</dbReference>
<dbReference type="GO" id="GO:0015629">
    <property type="term" value="C:actin cytoskeleton"/>
    <property type="evidence" value="ECO:0007669"/>
    <property type="project" value="TreeGrafter"/>
</dbReference>
<dbReference type="InParanoid" id="A0A674F5R4"/>
<dbReference type="Proteomes" id="UP000472277">
    <property type="component" value="Chromosome 27"/>
</dbReference>
<dbReference type="PROSITE" id="PS51021">
    <property type="entry name" value="BAR"/>
    <property type="match status" value="1"/>
</dbReference>
<dbReference type="GO" id="GO:0006897">
    <property type="term" value="P:endocytosis"/>
    <property type="evidence" value="ECO:0007669"/>
    <property type="project" value="InterPro"/>
</dbReference>
<dbReference type="GO" id="GO:0051666">
    <property type="term" value="P:actin cortical patch localization"/>
    <property type="evidence" value="ECO:0007669"/>
    <property type="project" value="InterPro"/>
</dbReference>
<comment type="function">
    <text evidence="8">Involved in cytokinesis and septation where it has a role in the localization of F-actin.</text>
</comment>
<dbReference type="PANTHER" id="PTHR47174">
    <property type="entry name" value="BRIDGING INTEGRATOR 3"/>
    <property type="match status" value="1"/>
</dbReference>
<dbReference type="GO" id="GO:0097320">
    <property type="term" value="P:plasma membrane tubulation"/>
    <property type="evidence" value="ECO:0007669"/>
    <property type="project" value="TreeGrafter"/>
</dbReference>
<evidence type="ECO:0000256" key="1">
    <source>
        <dbReference type="ARBA" id="ARBA00004245"/>
    </source>
</evidence>
<dbReference type="SMART" id="SM00721">
    <property type="entry name" value="BAR"/>
    <property type="match status" value="1"/>
</dbReference>
<organism evidence="11 12">
    <name type="scientific">Salmo trutta</name>
    <name type="common">Brown trout</name>
    <dbReference type="NCBI Taxonomy" id="8032"/>
    <lineage>
        <taxon>Eukaryota</taxon>
        <taxon>Metazoa</taxon>
        <taxon>Chordata</taxon>
        <taxon>Craniata</taxon>
        <taxon>Vertebrata</taxon>
        <taxon>Euteleostomi</taxon>
        <taxon>Actinopterygii</taxon>
        <taxon>Neopterygii</taxon>
        <taxon>Teleostei</taxon>
        <taxon>Protacanthopterygii</taxon>
        <taxon>Salmoniformes</taxon>
        <taxon>Salmonidae</taxon>
        <taxon>Salmoninae</taxon>
        <taxon>Salmo</taxon>
    </lineage>
</organism>
<dbReference type="OMA" id="HKPICIF"/>
<dbReference type="GO" id="GO:0005737">
    <property type="term" value="C:cytoplasm"/>
    <property type="evidence" value="ECO:0007669"/>
    <property type="project" value="InterPro"/>
</dbReference>
<evidence type="ECO:0000259" key="10">
    <source>
        <dbReference type="PROSITE" id="PS51021"/>
    </source>
</evidence>
<dbReference type="InterPro" id="IPR004148">
    <property type="entry name" value="BAR_dom"/>
</dbReference>
<feature type="domain" description="BAR" evidence="10">
    <location>
        <begin position="1"/>
        <end position="220"/>
    </location>
</feature>
<evidence type="ECO:0000256" key="3">
    <source>
        <dbReference type="ARBA" id="ARBA00022618"/>
    </source>
</evidence>
<dbReference type="Pfam" id="PF03114">
    <property type="entry name" value="BAR"/>
    <property type="match status" value="1"/>
</dbReference>
<dbReference type="Ensembl" id="ENSSTUT00000123951.1">
    <property type="protein sequence ID" value="ENSSTUP00000115866.1"/>
    <property type="gene ID" value="ENSSTUG00000050994.1"/>
</dbReference>
<reference evidence="11" key="1">
    <citation type="submission" date="2025-08" db="UniProtKB">
        <authorList>
            <consortium name="Ensembl"/>
        </authorList>
    </citation>
    <scope>IDENTIFICATION</scope>
</reference>
<feature type="region of interest" description="Disordered" evidence="9">
    <location>
        <begin position="131"/>
        <end position="150"/>
    </location>
</feature>
<reference evidence="11" key="2">
    <citation type="submission" date="2025-09" db="UniProtKB">
        <authorList>
            <consortium name="Ensembl"/>
        </authorList>
    </citation>
    <scope>IDENTIFICATION</scope>
</reference>
<evidence type="ECO:0000313" key="11">
    <source>
        <dbReference type="Ensembl" id="ENSSTUP00000115866.1"/>
    </source>
</evidence>
<evidence type="ECO:0000256" key="7">
    <source>
        <dbReference type="ARBA" id="ARBA00023306"/>
    </source>
</evidence>
<dbReference type="InterPro" id="IPR027267">
    <property type="entry name" value="AH/BAR_dom_sf"/>
</dbReference>
<evidence type="ECO:0000256" key="2">
    <source>
        <dbReference type="ARBA" id="ARBA00022490"/>
    </source>
</evidence>
<dbReference type="GO" id="GO:0048589">
    <property type="term" value="P:developmental growth"/>
    <property type="evidence" value="ECO:0007669"/>
    <property type="project" value="UniProtKB-ARBA"/>
</dbReference>
<dbReference type="GeneTree" id="ENSGT00950000182882"/>
<keyword evidence="4" id="KW-0175">Coiled coil</keyword>
<dbReference type="PANTHER" id="PTHR47174:SF3">
    <property type="entry name" value="BRIDGING INTEGRATOR 3"/>
    <property type="match status" value="1"/>
</dbReference>
<dbReference type="InterPro" id="IPR046982">
    <property type="entry name" value="BIN3/RVS161-like"/>
</dbReference>
<dbReference type="FunFam" id="1.20.1270.60:FF:000028">
    <property type="entry name" value="Bridging integrator 3 homolog"/>
    <property type="match status" value="1"/>
</dbReference>
<evidence type="ECO:0000313" key="12">
    <source>
        <dbReference type="Proteomes" id="UP000472277"/>
    </source>
</evidence>
<dbReference type="GO" id="GO:0051301">
    <property type="term" value="P:cell division"/>
    <property type="evidence" value="ECO:0007669"/>
    <property type="project" value="UniProtKB-KW"/>
</dbReference>
<protein>
    <submittedName>
        <fullName evidence="11">Bridging integrator 3</fullName>
    </submittedName>
</protein>
<keyword evidence="12" id="KW-1185">Reference proteome</keyword>
<evidence type="ECO:0000256" key="8">
    <source>
        <dbReference type="ARBA" id="ARBA00059510"/>
    </source>
</evidence>
<keyword evidence="7" id="KW-0131">Cell cycle</keyword>
<evidence type="ECO:0000256" key="6">
    <source>
        <dbReference type="ARBA" id="ARBA00023212"/>
    </source>
</evidence>
<name>A0A674F5R4_SALTR</name>
<accession>A0A674F5R4</accession>
<comment type="subcellular location">
    <subcellularLocation>
        <location evidence="1">Cytoplasm</location>
        <location evidence="1">Cytoskeleton</location>
    </subcellularLocation>
</comment>
<evidence type="ECO:0000256" key="4">
    <source>
        <dbReference type="ARBA" id="ARBA00023054"/>
    </source>
</evidence>
<evidence type="ECO:0000256" key="9">
    <source>
        <dbReference type="SAM" id="MobiDB-lite"/>
    </source>
</evidence>
<gene>
    <name evidence="11" type="primary">BIN3</name>
</gene>
<dbReference type="Gene3D" id="1.20.1270.60">
    <property type="entry name" value="Arfaptin homology (AH) domain/BAR domain"/>
    <property type="match status" value="1"/>
</dbReference>
<dbReference type="CDD" id="cd07590">
    <property type="entry name" value="BAR_Bin3"/>
    <property type="match status" value="1"/>
</dbReference>
<dbReference type="GO" id="GO:0008289">
    <property type="term" value="F:lipid binding"/>
    <property type="evidence" value="ECO:0007669"/>
    <property type="project" value="TreeGrafter"/>
</dbReference>
<dbReference type="InterPro" id="IPR037428">
    <property type="entry name" value="Bin3_BAR"/>
</dbReference>
<keyword evidence="5" id="KW-0717">Septation</keyword>
<sequence length="357" mass="41322">QLLNPYSYGTLEKTQNPFLYRLEDQTKKLHKDMKKSTETDIAMSKAAVKLSGDLLSNPLCEQDQAFLESMTALDTATKRMDSFNQEKVNQISKTVIDPLKKYSSVFPSLNMAVKRREQALQDYKRYQSKVEKYEEKDKTGPTMVKRHQAREELRPVREDYEAKNKQLLDEMPKFYHSRIDNFQPSFEALIRAQVVYFTEMHNIFSELKNQIDQAGLTDEQRERENEAKLSELCALSIVADDREGENTKEGKGSLYTSGLDSFQTSVNGLLFRILLTVQMDSFGRILIINWFLALIFPPLSHLSSDPFLTSKETLIATQSILTATKPSAKCYYHKPICIFIFKRWNETVLRTHLWVTP</sequence>
<proteinExistence type="predicted"/>
<dbReference type="AlphaFoldDB" id="A0A674F5R4"/>
<keyword evidence="2" id="KW-0963">Cytoplasm</keyword>
<keyword evidence="3" id="KW-0132">Cell division</keyword>